<reference evidence="2 3" key="1">
    <citation type="journal article" date="2023" name="Nucleic Acids Res.">
        <title>The hologenome of Daphnia magna reveals possible DNA methylation and microbiome-mediated evolution of the host genome.</title>
        <authorList>
            <person name="Chaturvedi A."/>
            <person name="Li X."/>
            <person name="Dhandapani V."/>
            <person name="Marshall H."/>
            <person name="Kissane S."/>
            <person name="Cuenca-Cambronero M."/>
            <person name="Asole G."/>
            <person name="Calvet F."/>
            <person name="Ruiz-Romero M."/>
            <person name="Marangio P."/>
            <person name="Guigo R."/>
            <person name="Rago D."/>
            <person name="Mirbahai L."/>
            <person name="Eastwood N."/>
            <person name="Colbourne J.K."/>
            <person name="Zhou J."/>
            <person name="Mallon E."/>
            <person name="Orsini L."/>
        </authorList>
    </citation>
    <scope>NUCLEOTIDE SEQUENCE [LARGE SCALE GENOMIC DNA]</scope>
    <source>
        <strain evidence="2">LRV0_1</strain>
    </source>
</reference>
<evidence type="ECO:0000256" key="1">
    <source>
        <dbReference type="SAM" id="Phobius"/>
    </source>
</evidence>
<feature type="transmembrane region" description="Helical" evidence="1">
    <location>
        <begin position="29"/>
        <end position="49"/>
    </location>
</feature>
<dbReference type="Proteomes" id="UP001234178">
    <property type="component" value="Unassembled WGS sequence"/>
</dbReference>
<comment type="caution">
    <text evidence="2">The sequence shown here is derived from an EMBL/GenBank/DDBJ whole genome shotgun (WGS) entry which is preliminary data.</text>
</comment>
<organism evidence="2 3">
    <name type="scientific">Daphnia magna</name>
    <dbReference type="NCBI Taxonomy" id="35525"/>
    <lineage>
        <taxon>Eukaryota</taxon>
        <taxon>Metazoa</taxon>
        <taxon>Ecdysozoa</taxon>
        <taxon>Arthropoda</taxon>
        <taxon>Crustacea</taxon>
        <taxon>Branchiopoda</taxon>
        <taxon>Diplostraca</taxon>
        <taxon>Cladocera</taxon>
        <taxon>Anomopoda</taxon>
        <taxon>Daphniidae</taxon>
        <taxon>Daphnia</taxon>
    </lineage>
</organism>
<proteinExistence type="predicted"/>
<keyword evidence="3" id="KW-1185">Reference proteome</keyword>
<protein>
    <submittedName>
        <fullName evidence="2">Uncharacterized protein</fullName>
    </submittedName>
</protein>
<accession>A0ABR0A8J7</accession>
<evidence type="ECO:0000313" key="3">
    <source>
        <dbReference type="Proteomes" id="UP001234178"/>
    </source>
</evidence>
<keyword evidence="1" id="KW-0472">Membrane</keyword>
<gene>
    <name evidence="2" type="ORF">OUZ56_003399</name>
</gene>
<keyword evidence="1" id="KW-1133">Transmembrane helix</keyword>
<evidence type="ECO:0000313" key="2">
    <source>
        <dbReference type="EMBL" id="KAK4021484.1"/>
    </source>
</evidence>
<name>A0ABR0A8J7_9CRUS</name>
<dbReference type="EMBL" id="JAOYFB010000036">
    <property type="protein sequence ID" value="KAK4021484.1"/>
    <property type="molecule type" value="Genomic_DNA"/>
</dbReference>
<keyword evidence="1" id="KW-0812">Transmembrane</keyword>
<sequence>MLLTNAQVFVVEHLGFRRLQMVLFVTQHIPPFLGSQAFFALLALATAALHFSFHHGLVECALIC</sequence>